<comment type="caution">
    <text evidence="1">The sequence shown here is derived from an EMBL/GenBank/DDBJ whole genome shotgun (WGS) entry which is preliminary data.</text>
</comment>
<organism evidence="1">
    <name type="scientific">marine sediment metagenome</name>
    <dbReference type="NCBI Taxonomy" id="412755"/>
    <lineage>
        <taxon>unclassified sequences</taxon>
        <taxon>metagenomes</taxon>
        <taxon>ecological metagenomes</taxon>
    </lineage>
</organism>
<proteinExistence type="predicted"/>
<sequence>SIGYAQILPGTLDVSGMPSFVQSIEDTVKEAGADDNTVGFESDFDATVISYVLDPTSIPLIGGVTSSEQNCSLNIFRYTVYMHTDYTPPGLLIEAKTTFNSGVRFPLSSPYDNLPVQPLGPRDLTPTSGSSYIAIPNNGGQAIKVFEFVGCRTDIPIQFRIKASATVPGVIATYNIHYTVVGSLL</sequence>
<feature type="non-terminal residue" evidence="1">
    <location>
        <position position="1"/>
    </location>
</feature>
<name>A0A0F8W9L1_9ZZZZ</name>
<reference evidence="1" key="1">
    <citation type="journal article" date="2015" name="Nature">
        <title>Complex archaea that bridge the gap between prokaryotes and eukaryotes.</title>
        <authorList>
            <person name="Spang A."/>
            <person name="Saw J.H."/>
            <person name="Jorgensen S.L."/>
            <person name="Zaremba-Niedzwiedzka K."/>
            <person name="Martijn J."/>
            <person name="Lind A.E."/>
            <person name="van Eijk R."/>
            <person name="Schleper C."/>
            <person name="Guy L."/>
            <person name="Ettema T.J."/>
        </authorList>
    </citation>
    <scope>NUCLEOTIDE SEQUENCE</scope>
</reference>
<dbReference type="EMBL" id="LAZR01066493">
    <property type="protein sequence ID" value="KKK53462.1"/>
    <property type="molecule type" value="Genomic_DNA"/>
</dbReference>
<accession>A0A0F8W9L1</accession>
<gene>
    <name evidence="1" type="ORF">LCGC14_3094550</name>
</gene>
<dbReference type="AlphaFoldDB" id="A0A0F8W9L1"/>
<protein>
    <submittedName>
        <fullName evidence="1">Uncharacterized protein</fullName>
    </submittedName>
</protein>
<evidence type="ECO:0000313" key="1">
    <source>
        <dbReference type="EMBL" id="KKK53462.1"/>
    </source>
</evidence>